<feature type="binding site" evidence="11">
    <location>
        <position position="300"/>
    </location>
    <ligand>
        <name>FMN</name>
        <dbReference type="ChEBI" id="CHEBI:58210"/>
    </ligand>
</feature>
<proteinExistence type="inferred from homology"/>
<dbReference type="InterPro" id="IPR035904">
    <property type="entry name" value="Chorismate_synth_AroC_sf"/>
</dbReference>
<evidence type="ECO:0000256" key="8">
    <source>
        <dbReference type="ARBA" id="ARBA00022857"/>
    </source>
</evidence>
<feature type="binding site" evidence="11">
    <location>
        <position position="40"/>
    </location>
    <ligand>
        <name>NADP(+)</name>
        <dbReference type="ChEBI" id="CHEBI:58349"/>
    </ligand>
</feature>
<feature type="binding site" evidence="11">
    <location>
        <begin position="256"/>
        <end position="257"/>
    </location>
    <ligand>
        <name>FMN</name>
        <dbReference type="ChEBI" id="CHEBI:58210"/>
    </ligand>
</feature>
<evidence type="ECO:0000256" key="12">
    <source>
        <dbReference type="RuleBase" id="RU000605"/>
    </source>
</evidence>
<dbReference type="PROSITE" id="PS00787">
    <property type="entry name" value="CHORISMATE_SYNTHASE_1"/>
    <property type="match status" value="1"/>
</dbReference>
<evidence type="ECO:0000256" key="6">
    <source>
        <dbReference type="ARBA" id="ARBA00022643"/>
    </source>
</evidence>
<evidence type="ECO:0000313" key="13">
    <source>
        <dbReference type="EMBL" id="GII27327.1"/>
    </source>
</evidence>
<dbReference type="EC" id="4.2.3.5" evidence="3 11"/>
<comment type="subunit">
    <text evidence="11">Homotetramer.</text>
</comment>
<evidence type="ECO:0000256" key="7">
    <source>
        <dbReference type="ARBA" id="ARBA00022827"/>
    </source>
</evidence>
<evidence type="ECO:0000313" key="14">
    <source>
        <dbReference type="Proteomes" id="UP000650628"/>
    </source>
</evidence>
<dbReference type="PANTHER" id="PTHR21085">
    <property type="entry name" value="CHORISMATE SYNTHASE"/>
    <property type="match status" value="1"/>
</dbReference>
<dbReference type="RefSeq" id="WP_203951417.1">
    <property type="nucleotide sequence ID" value="NZ_BOOO01000004.1"/>
</dbReference>
<dbReference type="InterPro" id="IPR000453">
    <property type="entry name" value="Chorismate_synth"/>
</dbReference>
<keyword evidence="7 11" id="KW-0274">FAD</keyword>
<keyword evidence="14" id="KW-1185">Reference proteome</keyword>
<dbReference type="AlphaFoldDB" id="A0A8J3TLG9"/>
<evidence type="ECO:0000256" key="2">
    <source>
        <dbReference type="ARBA" id="ARBA00008014"/>
    </source>
</evidence>
<keyword evidence="9 11" id="KW-0057">Aromatic amino acid biosynthesis</keyword>
<evidence type="ECO:0000256" key="11">
    <source>
        <dbReference type="HAMAP-Rule" id="MF_00300"/>
    </source>
</evidence>
<name>A0A8J3TLG9_9ACTN</name>
<evidence type="ECO:0000256" key="3">
    <source>
        <dbReference type="ARBA" id="ARBA00013036"/>
    </source>
</evidence>
<dbReference type="SUPFAM" id="SSF103263">
    <property type="entry name" value="Chorismate synthase, AroC"/>
    <property type="match status" value="1"/>
</dbReference>
<dbReference type="NCBIfam" id="TIGR00033">
    <property type="entry name" value="aroC"/>
    <property type="match status" value="1"/>
</dbReference>
<dbReference type="CDD" id="cd07304">
    <property type="entry name" value="Chorismate_synthase"/>
    <property type="match status" value="1"/>
</dbReference>
<accession>A0A8J3TLG9</accession>
<gene>
    <name evidence="11 13" type="primary">aroC</name>
    <name evidence="13" type="ORF">Pmi06nite_07690</name>
</gene>
<comment type="similarity">
    <text evidence="2 11 12">Belongs to the chorismate synthase family.</text>
</comment>
<feature type="binding site" evidence="11">
    <location>
        <position position="46"/>
    </location>
    <ligand>
        <name>NADP(+)</name>
        <dbReference type="ChEBI" id="CHEBI:58349"/>
    </ligand>
</feature>
<comment type="cofactor">
    <cofactor evidence="11 12">
        <name>FMNH2</name>
        <dbReference type="ChEBI" id="CHEBI:57618"/>
    </cofactor>
    <text evidence="11 12">Reduced FMN (FMNH(2)).</text>
</comment>
<dbReference type="UniPathway" id="UPA00053">
    <property type="reaction ID" value="UER00090"/>
</dbReference>
<evidence type="ECO:0000256" key="9">
    <source>
        <dbReference type="ARBA" id="ARBA00023141"/>
    </source>
</evidence>
<dbReference type="GO" id="GO:0010181">
    <property type="term" value="F:FMN binding"/>
    <property type="evidence" value="ECO:0007669"/>
    <property type="project" value="TreeGrafter"/>
</dbReference>
<comment type="catalytic activity">
    <reaction evidence="11 12">
        <text>5-O-(1-carboxyvinyl)-3-phosphoshikimate = chorismate + phosphate</text>
        <dbReference type="Rhea" id="RHEA:21020"/>
        <dbReference type="ChEBI" id="CHEBI:29748"/>
        <dbReference type="ChEBI" id="CHEBI:43474"/>
        <dbReference type="ChEBI" id="CHEBI:57701"/>
        <dbReference type="EC" id="4.2.3.5"/>
    </reaction>
</comment>
<sequence length="392" mass="40699">MLRWLTAGESHGPELLAILEGLPAGVAVTTAEIDEALRRRRLGYGRGARMKFEQDVVTISGGVRHGRTLGSPVAIRVGNSEWPKWETVMAADPVDPEVLEGQARNAPRSRPRPGHADLAGMQKYGFDDARPVLDRASARETAARVALGQVARSFLKQALGVDIVSHVVAIGGASAPGGVIPGPGDMVAVDADPVRCVDPAASAAMVAEIDKAHKDGDTLGGVVEVLAYGLPPGLGSYTHWDRRLDSRLAGALMGIQAIKGVAVGDGFETARRPGSRAHDEIENTAGGVRRITNRAGGVEGGMTNGEPLRVSAAMKPISTVPRALATVDVLTGEAATAHHERSDVCAVPAAAIVAEAMVALVLADAAVEKFGGDSVEEVARNLAGYLSSLVIK</sequence>
<dbReference type="EMBL" id="BOOO01000004">
    <property type="protein sequence ID" value="GII27327.1"/>
    <property type="molecule type" value="Genomic_DNA"/>
</dbReference>
<dbReference type="PROSITE" id="PS00789">
    <property type="entry name" value="CHORISMATE_SYNTHASE_3"/>
    <property type="match status" value="1"/>
</dbReference>
<evidence type="ECO:0000256" key="4">
    <source>
        <dbReference type="ARBA" id="ARBA00022605"/>
    </source>
</evidence>
<keyword evidence="10 11" id="KW-0456">Lyase</keyword>
<dbReference type="GO" id="GO:0009073">
    <property type="term" value="P:aromatic amino acid family biosynthetic process"/>
    <property type="evidence" value="ECO:0007669"/>
    <property type="project" value="UniProtKB-KW"/>
</dbReference>
<organism evidence="13 14">
    <name type="scientific">Planotetraspora mira</name>
    <dbReference type="NCBI Taxonomy" id="58121"/>
    <lineage>
        <taxon>Bacteria</taxon>
        <taxon>Bacillati</taxon>
        <taxon>Actinomycetota</taxon>
        <taxon>Actinomycetes</taxon>
        <taxon>Streptosporangiales</taxon>
        <taxon>Streptosporangiaceae</taxon>
        <taxon>Planotetraspora</taxon>
    </lineage>
</organism>
<comment type="function">
    <text evidence="11">Catalyzes the anti-1,4-elimination of the C-3 phosphate and the C-6 proR hydrogen from 5-enolpyruvylshikimate-3-phosphate (EPSP) to yield chorismate, which is the branch point compound that serves as the starting substrate for the three terminal pathways of aromatic amino acid biosynthesis. This reaction introduces a second double bond into the aromatic ring system.</text>
</comment>
<evidence type="ECO:0000256" key="10">
    <source>
        <dbReference type="ARBA" id="ARBA00023239"/>
    </source>
</evidence>
<dbReference type="Proteomes" id="UP000650628">
    <property type="component" value="Unassembled WGS sequence"/>
</dbReference>
<reference evidence="13 14" key="1">
    <citation type="submission" date="2021-01" db="EMBL/GenBank/DDBJ databases">
        <title>Whole genome shotgun sequence of Planotetraspora mira NBRC 15435.</title>
        <authorList>
            <person name="Komaki H."/>
            <person name="Tamura T."/>
        </authorList>
    </citation>
    <scope>NUCLEOTIDE SEQUENCE [LARGE SCALE GENOMIC DNA]</scope>
    <source>
        <strain evidence="13 14">NBRC 15435</strain>
    </source>
</reference>
<dbReference type="GO" id="GO:0009423">
    <property type="term" value="P:chorismate biosynthetic process"/>
    <property type="evidence" value="ECO:0007669"/>
    <property type="project" value="UniProtKB-UniRule"/>
</dbReference>
<feature type="binding site" evidence="11">
    <location>
        <begin position="315"/>
        <end position="319"/>
    </location>
    <ligand>
        <name>FMN</name>
        <dbReference type="ChEBI" id="CHEBI:58210"/>
    </ligand>
</feature>
<evidence type="ECO:0000256" key="1">
    <source>
        <dbReference type="ARBA" id="ARBA00005044"/>
    </source>
</evidence>
<feature type="binding site" evidence="11">
    <location>
        <position position="341"/>
    </location>
    <ligand>
        <name>FMN</name>
        <dbReference type="ChEBI" id="CHEBI:58210"/>
    </ligand>
</feature>
<dbReference type="NCBIfam" id="NF003793">
    <property type="entry name" value="PRK05382.1"/>
    <property type="match status" value="1"/>
</dbReference>
<comment type="pathway">
    <text evidence="1 11 12">Metabolic intermediate biosynthesis; chorismate biosynthesis; chorismate from D-erythrose 4-phosphate and phosphoenolpyruvate: step 7/7.</text>
</comment>
<protein>
    <recommendedName>
        <fullName evidence="3 11">Chorismate synthase</fullName>
        <shortName evidence="11">CS</shortName>
        <ecNumber evidence="3 11">4.2.3.5</ecNumber>
    </recommendedName>
    <alternativeName>
        <fullName evidence="11">5-enolpyruvylshikimate-3-phosphate phospholyase</fullName>
    </alternativeName>
</protein>
<dbReference type="PANTHER" id="PTHR21085:SF0">
    <property type="entry name" value="CHORISMATE SYNTHASE"/>
    <property type="match status" value="1"/>
</dbReference>
<dbReference type="GO" id="GO:0004107">
    <property type="term" value="F:chorismate synthase activity"/>
    <property type="evidence" value="ECO:0007669"/>
    <property type="project" value="UniProtKB-UniRule"/>
</dbReference>
<feature type="binding site" evidence="11">
    <location>
        <begin position="135"/>
        <end position="137"/>
    </location>
    <ligand>
        <name>FMN</name>
        <dbReference type="ChEBI" id="CHEBI:58210"/>
    </ligand>
</feature>
<dbReference type="GO" id="GO:0005829">
    <property type="term" value="C:cytosol"/>
    <property type="evidence" value="ECO:0007669"/>
    <property type="project" value="TreeGrafter"/>
</dbReference>
<keyword evidence="8 11" id="KW-0521">NADP</keyword>
<dbReference type="PIRSF" id="PIRSF001456">
    <property type="entry name" value="Chorismate_synth"/>
    <property type="match status" value="1"/>
</dbReference>
<dbReference type="FunFam" id="3.60.150.10:FF:000002">
    <property type="entry name" value="Chorismate synthase"/>
    <property type="match status" value="1"/>
</dbReference>
<keyword evidence="6 11" id="KW-0288">FMN</keyword>
<dbReference type="Gene3D" id="3.60.150.10">
    <property type="entry name" value="Chorismate synthase AroC"/>
    <property type="match status" value="1"/>
</dbReference>
<evidence type="ECO:0000256" key="5">
    <source>
        <dbReference type="ARBA" id="ARBA00022630"/>
    </source>
</evidence>
<dbReference type="GO" id="GO:0008652">
    <property type="term" value="P:amino acid biosynthetic process"/>
    <property type="evidence" value="ECO:0007669"/>
    <property type="project" value="UniProtKB-KW"/>
</dbReference>
<keyword evidence="4 11" id="KW-0028">Amino-acid biosynthesis</keyword>
<dbReference type="InterPro" id="IPR020541">
    <property type="entry name" value="Chorismate_synthase_CS"/>
</dbReference>
<dbReference type="HAMAP" id="MF_00300">
    <property type="entry name" value="Chorismate_synth"/>
    <property type="match status" value="1"/>
</dbReference>
<keyword evidence="5 11" id="KW-0285">Flavoprotein</keyword>
<dbReference type="Pfam" id="PF01264">
    <property type="entry name" value="Chorismate_synt"/>
    <property type="match status" value="1"/>
</dbReference>
<comment type="caution">
    <text evidence="13">The sequence shown here is derived from an EMBL/GenBank/DDBJ whole genome shotgun (WGS) entry which is preliminary data.</text>
</comment>